<keyword evidence="2" id="KW-1185">Reference proteome</keyword>
<dbReference type="AlphaFoldDB" id="A0AAP0PGS7"/>
<sequence>MTLMKRAFTRAGLEDQPHPINRSNNGFRVASIVRYQVMLKKTSIWMRTGQ</sequence>
<dbReference type="EMBL" id="JBBNAG010000004">
    <property type="protein sequence ID" value="KAK9140455.1"/>
    <property type="molecule type" value="Genomic_DNA"/>
</dbReference>
<proteinExistence type="predicted"/>
<reference evidence="1 2" key="1">
    <citation type="submission" date="2024-01" db="EMBL/GenBank/DDBJ databases">
        <title>Genome assemblies of Stephania.</title>
        <authorList>
            <person name="Yang L."/>
        </authorList>
    </citation>
    <scope>NUCLEOTIDE SEQUENCE [LARGE SCALE GENOMIC DNA]</scope>
    <source>
        <strain evidence="1">JXDWG</strain>
        <tissue evidence="1">Leaf</tissue>
    </source>
</reference>
<dbReference type="Proteomes" id="UP001419268">
    <property type="component" value="Unassembled WGS sequence"/>
</dbReference>
<protein>
    <submittedName>
        <fullName evidence="1">Uncharacterized protein</fullName>
    </submittedName>
</protein>
<comment type="caution">
    <text evidence="1">The sequence shown here is derived from an EMBL/GenBank/DDBJ whole genome shotgun (WGS) entry which is preliminary data.</text>
</comment>
<accession>A0AAP0PGS7</accession>
<evidence type="ECO:0000313" key="1">
    <source>
        <dbReference type="EMBL" id="KAK9140455.1"/>
    </source>
</evidence>
<gene>
    <name evidence="1" type="ORF">Scep_010136</name>
</gene>
<evidence type="ECO:0000313" key="2">
    <source>
        <dbReference type="Proteomes" id="UP001419268"/>
    </source>
</evidence>
<organism evidence="1 2">
    <name type="scientific">Stephania cephalantha</name>
    <dbReference type="NCBI Taxonomy" id="152367"/>
    <lineage>
        <taxon>Eukaryota</taxon>
        <taxon>Viridiplantae</taxon>
        <taxon>Streptophyta</taxon>
        <taxon>Embryophyta</taxon>
        <taxon>Tracheophyta</taxon>
        <taxon>Spermatophyta</taxon>
        <taxon>Magnoliopsida</taxon>
        <taxon>Ranunculales</taxon>
        <taxon>Menispermaceae</taxon>
        <taxon>Menispermoideae</taxon>
        <taxon>Cissampelideae</taxon>
        <taxon>Stephania</taxon>
    </lineage>
</organism>
<name>A0AAP0PGS7_9MAGN</name>